<proteinExistence type="predicted"/>
<keyword evidence="3" id="KW-1185">Reference proteome</keyword>
<sequence length="127" mass="14445">MFFTIILEEVKAARETNLIQKELTKSKSDSDYEAKTSQLTFTEGSENNFNSEAKDSSHIILQNITISDISDIIIDDLKADFLKINNNSLSIHLLGTHHITKDIAMKHNEEKLKNPSTPLIKSYHPFK</sequence>
<dbReference type="Proteomes" id="UP000789570">
    <property type="component" value="Unassembled WGS sequence"/>
</dbReference>
<evidence type="ECO:0000313" key="3">
    <source>
        <dbReference type="Proteomes" id="UP000789570"/>
    </source>
</evidence>
<evidence type="ECO:0000256" key="1">
    <source>
        <dbReference type="SAM" id="MobiDB-lite"/>
    </source>
</evidence>
<feature type="region of interest" description="Disordered" evidence="1">
    <location>
        <begin position="26"/>
        <end position="49"/>
    </location>
</feature>
<dbReference type="OrthoDB" id="2426277at2759"/>
<accession>A0A9N8ZRX6</accession>
<name>A0A9N8ZRX6_9GLOM</name>
<organism evidence="2 3">
    <name type="scientific">Funneliformis caledonium</name>
    <dbReference type="NCBI Taxonomy" id="1117310"/>
    <lineage>
        <taxon>Eukaryota</taxon>
        <taxon>Fungi</taxon>
        <taxon>Fungi incertae sedis</taxon>
        <taxon>Mucoromycota</taxon>
        <taxon>Glomeromycotina</taxon>
        <taxon>Glomeromycetes</taxon>
        <taxon>Glomerales</taxon>
        <taxon>Glomeraceae</taxon>
        <taxon>Funneliformis</taxon>
    </lineage>
</organism>
<comment type="caution">
    <text evidence="2">The sequence shown here is derived from an EMBL/GenBank/DDBJ whole genome shotgun (WGS) entry which is preliminary data.</text>
</comment>
<reference evidence="2" key="1">
    <citation type="submission" date="2021-06" db="EMBL/GenBank/DDBJ databases">
        <authorList>
            <person name="Kallberg Y."/>
            <person name="Tangrot J."/>
            <person name="Rosling A."/>
        </authorList>
    </citation>
    <scope>NUCLEOTIDE SEQUENCE</scope>
    <source>
        <strain evidence="2">UK204</strain>
    </source>
</reference>
<gene>
    <name evidence="2" type="ORF">FCALED_LOCUS3906</name>
</gene>
<dbReference type="AlphaFoldDB" id="A0A9N8ZRX6"/>
<feature type="compositionally biased region" description="Polar residues" evidence="1">
    <location>
        <begin position="35"/>
        <end position="49"/>
    </location>
</feature>
<dbReference type="EMBL" id="CAJVPQ010000719">
    <property type="protein sequence ID" value="CAG8505093.1"/>
    <property type="molecule type" value="Genomic_DNA"/>
</dbReference>
<evidence type="ECO:0000313" key="2">
    <source>
        <dbReference type="EMBL" id="CAG8505093.1"/>
    </source>
</evidence>
<protein>
    <submittedName>
        <fullName evidence="2">6387_t:CDS:1</fullName>
    </submittedName>
</protein>